<dbReference type="AlphaFoldDB" id="A0A8R7PFG3"/>
<dbReference type="Proteomes" id="UP000015106">
    <property type="component" value="Chromosome 2"/>
</dbReference>
<dbReference type="Gramene" id="TuG1812G0200003240.01.T01">
    <property type="protein sequence ID" value="TuG1812G0200003240.01.T01.cds264929"/>
    <property type="gene ID" value="TuG1812G0200003240.01"/>
</dbReference>
<feature type="region of interest" description="Disordered" evidence="1">
    <location>
        <begin position="1"/>
        <end position="83"/>
    </location>
</feature>
<reference evidence="2" key="2">
    <citation type="submission" date="2018-03" db="EMBL/GenBank/DDBJ databases">
        <title>The Triticum urartu genome reveals the dynamic nature of wheat genome evolution.</title>
        <authorList>
            <person name="Ling H."/>
            <person name="Ma B."/>
            <person name="Shi X."/>
            <person name="Liu H."/>
            <person name="Dong L."/>
            <person name="Sun H."/>
            <person name="Cao Y."/>
            <person name="Gao Q."/>
            <person name="Zheng S."/>
            <person name="Li Y."/>
            <person name="Yu Y."/>
            <person name="Du H."/>
            <person name="Qi M."/>
            <person name="Li Y."/>
            <person name="Yu H."/>
            <person name="Cui Y."/>
            <person name="Wang N."/>
            <person name="Chen C."/>
            <person name="Wu H."/>
            <person name="Zhao Y."/>
            <person name="Zhang J."/>
            <person name="Li Y."/>
            <person name="Zhou W."/>
            <person name="Zhang B."/>
            <person name="Hu W."/>
            <person name="Eijk M."/>
            <person name="Tang J."/>
            <person name="Witsenboer H."/>
            <person name="Zhao S."/>
            <person name="Li Z."/>
            <person name="Zhang A."/>
            <person name="Wang D."/>
            <person name="Liang C."/>
        </authorList>
    </citation>
    <scope>NUCLEOTIDE SEQUENCE [LARGE SCALE GENOMIC DNA]</scope>
    <source>
        <strain evidence="2">cv. G1812</strain>
    </source>
</reference>
<feature type="compositionally biased region" description="Basic and acidic residues" evidence="1">
    <location>
        <begin position="63"/>
        <end position="75"/>
    </location>
</feature>
<protein>
    <submittedName>
        <fullName evidence="2">Uncharacterized protein</fullName>
    </submittedName>
</protein>
<accession>A0A8R7PFG3</accession>
<reference evidence="3" key="1">
    <citation type="journal article" date="2013" name="Nature">
        <title>Draft genome of the wheat A-genome progenitor Triticum urartu.</title>
        <authorList>
            <person name="Ling H.Q."/>
            <person name="Zhao S."/>
            <person name="Liu D."/>
            <person name="Wang J."/>
            <person name="Sun H."/>
            <person name="Zhang C."/>
            <person name="Fan H."/>
            <person name="Li D."/>
            <person name="Dong L."/>
            <person name="Tao Y."/>
            <person name="Gao C."/>
            <person name="Wu H."/>
            <person name="Li Y."/>
            <person name="Cui Y."/>
            <person name="Guo X."/>
            <person name="Zheng S."/>
            <person name="Wang B."/>
            <person name="Yu K."/>
            <person name="Liang Q."/>
            <person name="Yang W."/>
            <person name="Lou X."/>
            <person name="Chen J."/>
            <person name="Feng M."/>
            <person name="Jian J."/>
            <person name="Zhang X."/>
            <person name="Luo G."/>
            <person name="Jiang Y."/>
            <person name="Liu J."/>
            <person name="Wang Z."/>
            <person name="Sha Y."/>
            <person name="Zhang B."/>
            <person name="Wu H."/>
            <person name="Tang D."/>
            <person name="Shen Q."/>
            <person name="Xue P."/>
            <person name="Zou S."/>
            <person name="Wang X."/>
            <person name="Liu X."/>
            <person name="Wang F."/>
            <person name="Yang Y."/>
            <person name="An X."/>
            <person name="Dong Z."/>
            <person name="Zhang K."/>
            <person name="Zhang X."/>
            <person name="Luo M.C."/>
            <person name="Dvorak J."/>
            <person name="Tong Y."/>
            <person name="Wang J."/>
            <person name="Yang H."/>
            <person name="Li Z."/>
            <person name="Wang D."/>
            <person name="Zhang A."/>
            <person name="Wang J."/>
        </authorList>
    </citation>
    <scope>NUCLEOTIDE SEQUENCE</scope>
    <source>
        <strain evidence="3">cv. G1812</strain>
    </source>
</reference>
<name>A0A8R7PFG3_TRIUA</name>
<evidence type="ECO:0000313" key="3">
    <source>
        <dbReference type="Proteomes" id="UP000015106"/>
    </source>
</evidence>
<feature type="compositionally biased region" description="Low complexity" evidence="1">
    <location>
        <begin position="1"/>
        <end position="14"/>
    </location>
</feature>
<evidence type="ECO:0000313" key="2">
    <source>
        <dbReference type="EnsemblPlants" id="TuG1812G0200003240.01.T01.cds264929"/>
    </source>
</evidence>
<sequence>MLAAGGRARLAGVDVDADGDEEDGDEREVEDGVDEDGEAAGVHAAELRHPPAPRQRAQQPRRQQHEQHRRDDHRAPVRHLPSPLSDLFCLKTPNLERASGIFSGNSPGCVCAVRRRRGRSRINVCLSSFARRVGGV</sequence>
<reference evidence="2" key="3">
    <citation type="submission" date="2022-06" db="UniProtKB">
        <authorList>
            <consortium name="EnsemblPlants"/>
        </authorList>
    </citation>
    <scope>IDENTIFICATION</scope>
</reference>
<dbReference type="EnsemblPlants" id="TuG1812G0200003240.01.T01">
    <property type="protein sequence ID" value="TuG1812G0200003240.01.T01.cds264929"/>
    <property type="gene ID" value="TuG1812G0200003240.01"/>
</dbReference>
<organism evidence="2 3">
    <name type="scientific">Triticum urartu</name>
    <name type="common">Red wild einkorn</name>
    <name type="synonym">Crithodium urartu</name>
    <dbReference type="NCBI Taxonomy" id="4572"/>
    <lineage>
        <taxon>Eukaryota</taxon>
        <taxon>Viridiplantae</taxon>
        <taxon>Streptophyta</taxon>
        <taxon>Embryophyta</taxon>
        <taxon>Tracheophyta</taxon>
        <taxon>Spermatophyta</taxon>
        <taxon>Magnoliopsida</taxon>
        <taxon>Liliopsida</taxon>
        <taxon>Poales</taxon>
        <taxon>Poaceae</taxon>
        <taxon>BOP clade</taxon>
        <taxon>Pooideae</taxon>
        <taxon>Triticodae</taxon>
        <taxon>Triticeae</taxon>
        <taxon>Triticinae</taxon>
        <taxon>Triticum</taxon>
    </lineage>
</organism>
<evidence type="ECO:0000256" key="1">
    <source>
        <dbReference type="SAM" id="MobiDB-lite"/>
    </source>
</evidence>
<keyword evidence="3" id="KW-1185">Reference proteome</keyword>
<proteinExistence type="predicted"/>
<feature type="compositionally biased region" description="Acidic residues" evidence="1">
    <location>
        <begin position="15"/>
        <end position="38"/>
    </location>
</feature>